<proteinExistence type="predicted"/>
<evidence type="ECO:0000313" key="3">
    <source>
        <dbReference type="Proteomes" id="UP001428817"/>
    </source>
</evidence>
<dbReference type="SUPFAM" id="SSF47598">
    <property type="entry name" value="Ribbon-helix-helix"/>
    <property type="match status" value="1"/>
</dbReference>
<name>A0ABP9QT94_9PSEU</name>
<evidence type="ECO:0008006" key="4">
    <source>
        <dbReference type="Google" id="ProtNLM"/>
    </source>
</evidence>
<dbReference type="RefSeq" id="WP_185059830.1">
    <property type="nucleotide sequence ID" value="NZ_BAABJP010000037.1"/>
</dbReference>
<accession>A0ABP9QT94</accession>
<comment type="caution">
    <text evidence="2">The sequence shown here is derived from an EMBL/GenBank/DDBJ whole genome shotgun (WGS) entry which is preliminary data.</text>
</comment>
<sequence length="98" mass="10486">MAQVTWRLPDELMERVRAAAAAADRSVNEYLTRLAEAATDPDLAGDDAARTRERLTRAGLLVPPGPPRQRPDPDAVAVARAAAGRGTPLSELVEDDRG</sequence>
<feature type="region of interest" description="Disordered" evidence="1">
    <location>
        <begin position="58"/>
        <end position="98"/>
    </location>
</feature>
<reference evidence="3" key="1">
    <citation type="journal article" date="2019" name="Int. J. Syst. Evol. Microbiol.">
        <title>The Global Catalogue of Microorganisms (GCM) 10K type strain sequencing project: providing services to taxonomists for standard genome sequencing and annotation.</title>
        <authorList>
            <consortium name="The Broad Institute Genomics Platform"/>
            <consortium name="The Broad Institute Genome Sequencing Center for Infectious Disease"/>
            <person name="Wu L."/>
            <person name="Ma J."/>
        </authorList>
    </citation>
    <scope>NUCLEOTIDE SEQUENCE [LARGE SCALE GENOMIC DNA]</scope>
    <source>
        <strain evidence="3">JCM 18303</strain>
    </source>
</reference>
<evidence type="ECO:0000313" key="2">
    <source>
        <dbReference type="EMBL" id="GAA5167241.1"/>
    </source>
</evidence>
<gene>
    <name evidence="2" type="ORF">GCM10023321_59680</name>
</gene>
<feature type="compositionally biased region" description="Low complexity" evidence="1">
    <location>
        <begin position="74"/>
        <end position="86"/>
    </location>
</feature>
<protein>
    <recommendedName>
        <fullName evidence="4">Arc-like DNA binding domain-containing protein</fullName>
    </recommendedName>
</protein>
<dbReference type="InterPro" id="IPR010985">
    <property type="entry name" value="Ribbon_hlx_hlx"/>
</dbReference>
<organism evidence="2 3">
    <name type="scientific">Pseudonocardia eucalypti</name>
    <dbReference type="NCBI Taxonomy" id="648755"/>
    <lineage>
        <taxon>Bacteria</taxon>
        <taxon>Bacillati</taxon>
        <taxon>Actinomycetota</taxon>
        <taxon>Actinomycetes</taxon>
        <taxon>Pseudonocardiales</taxon>
        <taxon>Pseudonocardiaceae</taxon>
        <taxon>Pseudonocardia</taxon>
    </lineage>
</organism>
<keyword evidence="3" id="KW-1185">Reference proteome</keyword>
<evidence type="ECO:0000256" key="1">
    <source>
        <dbReference type="SAM" id="MobiDB-lite"/>
    </source>
</evidence>
<dbReference type="Gene3D" id="1.10.1220.10">
    <property type="entry name" value="Met repressor-like"/>
    <property type="match status" value="1"/>
</dbReference>
<dbReference type="EMBL" id="BAABJP010000037">
    <property type="protein sequence ID" value="GAA5167241.1"/>
    <property type="molecule type" value="Genomic_DNA"/>
</dbReference>
<dbReference type="Proteomes" id="UP001428817">
    <property type="component" value="Unassembled WGS sequence"/>
</dbReference>
<dbReference type="InterPro" id="IPR013321">
    <property type="entry name" value="Arc_rbn_hlx_hlx"/>
</dbReference>